<comment type="caution">
    <text evidence="2">The sequence shown here is derived from an EMBL/GenBank/DDBJ whole genome shotgun (WGS) entry which is preliminary data.</text>
</comment>
<proteinExistence type="predicted"/>
<feature type="compositionally biased region" description="Polar residues" evidence="1">
    <location>
        <begin position="215"/>
        <end position="230"/>
    </location>
</feature>
<dbReference type="EMBL" id="JAFIMR010000029">
    <property type="protein sequence ID" value="KAI1861519.1"/>
    <property type="molecule type" value="Genomic_DNA"/>
</dbReference>
<dbReference type="AlphaFoldDB" id="A0A9P9WG41"/>
<evidence type="ECO:0000313" key="3">
    <source>
        <dbReference type="Proteomes" id="UP000829685"/>
    </source>
</evidence>
<dbReference type="Proteomes" id="UP000829685">
    <property type="component" value="Unassembled WGS sequence"/>
</dbReference>
<feature type="region of interest" description="Disordered" evidence="1">
    <location>
        <begin position="87"/>
        <end position="134"/>
    </location>
</feature>
<feature type="compositionally biased region" description="Acidic residues" evidence="1">
    <location>
        <begin position="97"/>
        <end position="109"/>
    </location>
</feature>
<name>A0A9P9WG41_9PEZI</name>
<sequence>MHTLYKKPGTVYHTALNWQLFIRTYSRRLLRRRRRVLAYRLELSLNPYLVPLARLLIESQAPTQGDAVLIQALDGGKRPDIAIQAGEEPLAEGFNYNEEDAKPEDDDDGADRHSLASSSTMSIGGNTIPPDLQPSKYATSFGMLAADDLAVPIPNTGTSPPLRDLESASVREQHHQEVWSHRTDPISTTVTTTRRMDIANMTTRQDEGPDEGTSEGRSSYLNPMPTSTPNGRKRKRREVSQETLHLTYPDGCSKRKKS</sequence>
<keyword evidence="3" id="KW-1185">Reference proteome</keyword>
<feature type="region of interest" description="Disordered" evidence="1">
    <location>
        <begin position="196"/>
        <end position="258"/>
    </location>
</feature>
<evidence type="ECO:0000313" key="2">
    <source>
        <dbReference type="EMBL" id="KAI1861519.1"/>
    </source>
</evidence>
<organism evidence="2 3">
    <name type="scientific">Neoarthrinium moseri</name>
    <dbReference type="NCBI Taxonomy" id="1658444"/>
    <lineage>
        <taxon>Eukaryota</taxon>
        <taxon>Fungi</taxon>
        <taxon>Dikarya</taxon>
        <taxon>Ascomycota</taxon>
        <taxon>Pezizomycotina</taxon>
        <taxon>Sordariomycetes</taxon>
        <taxon>Xylariomycetidae</taxon>
        <taxon>Amphisphaeriales</taxon>
        <taxon>Apiosporaceae</taxon>
        <taxon>Neoarthrinium</taxon>
    </lineage>
</organism>
<accession>A0A9P9WG41</accession>
<reference evidence="2" key="1">
    <citation type="submission" date="2021-03" db="EMBL/GenBank/DDBJ databases">
        <title>Revisited historic fungal species revealed as producer of novel bioactive compounds through whole genome sequencing and comparative genomics.</title>
        <authorList>
            <person name="Vignolle G.A."/>
            <person name="Hochenegger N."/>
            <person name="Mach R.L."/>
            <person name="Mach-Aigner A.R."/>
            <person name="Javad Rahimi M."/>
            <person name="Salim K.A."/>
            <person name="Chan C.M."/>
            <person name="Lim L.B.L."/>
            <person name="Cai F."/>
            <person name="Druzhinina I.S."/>
            <person name="U'Ren J.M."/>
            <person name="Derntl C."/>
        </authorList>
    </citation>
    <scope>NUCLEOTIDE SEQUENCE</scope>
    <source>
        <strain evidence="2">TUCIM 5799</strain>
    </source>
</reference>
<protein>
    <submittedName>
        <fullName evidence="2">Uncharacterized protein</fullName>
    </submittedName>
</protein>
<gene>
    <name evidence="2" type="ORF">JX265_009486</name>
</gene>
<feature type="compositionally biased region" description="Polar residues" evidence="1">
    <location>
        <begin position="115"/>
        <end position="125"/>
    </location>
</feature>
<evidence type="ECO:0000256" key="1">
    <source>
        <dbReference type="SAM" id="MobiDB-lite"/>
    </source>
</evidence>